<dbReference type="GO" id="GO:0003688">
    <property type="term" value="F:DNA replication origin binding"/>
    <property type="evidence" value="ECO:0007669"/>
    <property type="project" value="InterPro"/>
</dbReference>
<evidence type="ECO:0000256" key="25">
    <source>
        <dbReference type="ARBA" id="ARBA00023318"/>
    </source>
</evidence>
<evidence type="ECO:0000256" key="9">
    <source>
        <dbReference type="ARBA" id="ARBA00022632"/>
    </source>
</evidence>
<evidence type="ECO:0000256" key="7">
    <source>
        <dbReference type="ARBA" id="ARBA00022562"/>
    </source>
</evidence>
<evidence type="ECO:0000256" key="11">
    <source>
        <dbReference type="ARBA" id="ARBA00022723"/>
    </source>
</evidence>
<dbReference type="GO" id="GO:0042025">
    <property type="term" value="C:host cell nucleus"/>
    <property type="evidence" value="ECO:0007669"/>
    <property type="project" value="UniProtKB-SubCell"/>
</dbReference>
<evidence type="ECO:0000256" key="4">
    <source>
        <dbReference type="ARBA" id="ARBA00022504"/>
    </source>
</evidence>
<dbReference type="GO" id="GO:0039502">
    <property type="term" value="P:symbiont-mediated suppression of host type I interferon-mediated signaling pathway"/>
    <property type="evidence" value="ECO:0007669"/>
    <property type="project" value="UniProtKB-KW"/>
</dbReference>
<evidence type="ECO:0000256" key="1">
    <source>
        <dbReference type="ARBA" id="ARBA00001946"/>
    </source>
</evidence>
<dbReference type="Gene3D" id="1.10.10.510">
    <property type="entry name" value="Zinc finger, large T-antigen D1 domain"/>
    <property type="match status" value="1"/>
</dbReference>
<comment type="cofactor">
    <cofactor evidence="1">
        <name>Mg(2+)</name>
        <dbReference type="ChEBI" id="CHEBI:18420"/>
    </cofactor>
</comment>
<evidence type="ECO:0000259" key="36">
    <source>
        <dbReference type="PROSITE" id="PS51341"/>
    </source>
</evidence>
<dbReference type="GO" id="GO:0008270">
    <property type="term" value="F:zinc ion binding"/>
    <property type="evidence" value="ECO:0007669"/>
    <property type="project" value="UniProtKB-KW"/>
</dbReference>
<dbReference type="RefSeq" id="YP_009325931.1">
    <property type="nucleotide sequence ID" value="NC_032005.1"/>
</dbReference>
<keyword evidence="5" id="KW-0244">Early protein</keyword>
<dbReference type="GO" id="GO:0006260">
    <property type="term" value="P:DNA replication"/>
    <property type="evidence" value="ECO:0007669"/>
    <property type="project" value="UniProtKB-KW"/>
</dbReference>
<evidence type="ECO:0000256" key="30">
    <source>
        <dbReference type="PROSITE-ProRule" id="PRU00620"/>
    </source>
</evidence>
<evidence type="ECO:0000256" key="10">
    <source>
        <dbReference type="ARBA" id="ARBA00022705"/>
    </source>
</evidence>
<dbReference type="InterPro" id="IPR036869">
    <property type="entry name" value="J_dom_sf"/>
</dbReference>
<evidence type="ECO:0000256" key="32">
    <source>
        <dbReference type="SAM" id="MobiDB-lite"/>
    </source>
</evidence>
<dbReference type="EC" id="5.6.2.4" evidence="27"/>
<dbReference type="FunFam" id="1.10.287.110:FF:000161">
    <property type="entry name" value="Small t antigen"/>
    <property type="match status" value="1"/>
</dbReference>
<keyword evidence="13 31" id="KW-0863">Zinc-finger</keyword>
<dbReference type="Proteomes" id="UP000201054">
    <property type="component" value="Segment"/>
</dbReference>
<evidence type="ECO:0000256" key="16">
    <source>
        <dbReference type="ARBA" id="ARBA00022830"/>
    </source>
</evidence>
<keyword evidence="7" id="KW-1048">Host nucleus</keyword>
<dbReference type="PROSITE" id="PS50076">
    <property type="entry name" value="DNAJ_2"/>
    <property type="match status" value="1"/>
</dbReference>
<comment type="catalytic activity">
    <reaction evidence="29">
        <text>ATP + H2O = ADP + phosphate + H(+)</text>
        <dbReference type="Rhea" id="RHEA:13065"/>
        <dbReference type="ChEBI" id="CHEBI:15377"/>
        <dbReference type="ChEBI" id="CHEBI:15378"/>
        <dbReference type="ChEBI" id="CHEBI:30616"/>
        <dbReference type="ChEBI" id="CHEBI:43474"/>
        <dbReference type="ChEBI" id="CHEBI:456216"/>
        <dbReference type="EC" id="5.6.2.4"/>
    </reaction>
</comment>
<evidence type="ECO:0000256" key="23">
    <source>
        <dbReference type="ARBA" id="ARBA00023280"/>
    </source>
</evidence>
<evidence type="ECO:0000256" key="2">
    <source>
        <dbReference type="ARBA" id="ARBA00004147"/>
    </source>
</evidence>
<dbReference type="EMBL" id="KX808699">
    <property type="protein sequence ID" value="APD30544.1"/>
    <property type="molecule type" value="Genomic_DNA"/>
</dbReference>
<dbReference type="PROSITE" id="PS51287">
    <property type="entry name" value="T_AG_OBD"/>
    <property type="match status" value="1"/>
</dbReference>
<keyword evidence="19" id="KW-0007">Acetylation</keyword>
<dbReference type="SUPFAM" id="SSF55464">
    <property type="entry name" value="Origin of replication-binding domain, RBD-like"/>
    <property type="match status" value="1"/>
</dbReference>
<evidence type="ECO:0000256" key="22">
    <source>
        <dbReference type="ARBA" id="ARBA00023258"/>
    </source>
</evidence>
<keyword evidence="20 30" id="KW-0238">DNA-binding</keyword>
<evidence type="ECO:0000256" key="5">
    <source>
        <dbReference type="ARBA" id="ARBA00022518"/>
    </source>
</evidence>
<feature type="domain" description="SF3 helicase" evidence="34">
    <location>
        <begin position="474"/>
        <end position="634"/>
    </location>
</feature>
<feature type="DNA-binding region" description="T-ag OBD" evidence="30">
    <location>
        <begin position="213"/>
        <end position="328"/>
    </location>
</feature>
<dbReference type="GO" id="GO:0016787">
    <property type="term" value="F:hydrolase activity"/>
    <property type="evidence" value="ECO:0007669"/>
    <property type="project" value="UniProtKB-KW"/>
</dbReference>
<dbReference type="InterPro" id="IPR027417">
    <property type="entry name" value="P-loop_NTPase"/>
</dbReference>
<dbReference type="InterPro" id="IPR014015">
    <property type="entry name" value="Helicase_SF3_DNA-vir"/>
</dbReference>
<keyword evidence="21" id="KW-0413">Isomerase</keyword>
<evidence type="ECO:0000256" key="29">
    <source>
        <dbReference type="ARBA" id="ARBA00048988"/>
    </source>
</evidence>
<feature type="domain" description="J" evidence="33">
    <location>
        <begin position="12"/>
        <end position="79"/>
    </location>
</feature>
<dbReference type="OrthoDB" id="14669at10239"/>
<dbReference type="Gene3D" id="3.40.1310.20">
    <property type="match status" value="1"/>
</dbReference>
<evidence type="ECO:0000256" key="19">
    <source>
        <dbReference type="ARBA" id="ARBA00022990"/>
    </source>
</evidence>
<evidence type="ECO:0000256" key="17">
    <source>
        <dbReference type="ARBA" id="ARBA00022833"/>
    </source>
</evidence>
<evidence type="ECO:0000256" key="3">
    <source>
        <dbReference type="ARBA" id="ARBA00018805"/>
    </source>
</evidence>
<feature type="compositionally biased region" description="Polar residues" evidence="32">
    <location>
        <begin position="141"/>
        <end position="153"/>
    </location>
</feature>
<dbReference type="PROSITE" id="PS51206">
    <property type="entry name" value="SF3_HELICASE_1"/>
    <property type="match status" value="1"/>
</dbReference>
<dbReference type="Pfam" id="PF06431">
    <property type="entry name" value="Polyoma_lg_T_C"/>
    <property type="match status" value="1"/>
</dbReference>
<dbReference type="PIRSF" id="PIRSF003368">
    <property type="entry name" value="Large_T_antigen_polyomaV"/>
    <property type="match status" value="1"/>
</dbReference>
<dbReference type="Pfam" id="PF02217">
    <property type="entry name" value="T_Ag_DNA_bind"/>
    <property type="match status" value="1"/>
</dbReference>
<name>A0A1J0MVR9_9POLY</name>
<evidence type="ECO:0000259" key="35">
    <source>
        <dbReference type="PROSITE" id="PS51287"/>
    </source>
</evidence>
<organism evidence="37">
    <name type="scientific">Betapolyomavirus securanorvegicus</name>
    <dbReference type="NCBI Taxonomy" id="1919247"/>
    <lineage>
        <taxon>Viruses</taxon>
        <taxon>Monodnaviria</taxon>
        <taxon>Shotokuvirae</taxon>
        <taxon>Cossaviricota</taxon>
        <taxon>Papovaviricetes</taxon>
        <taxon>Sepolyvirales</taxon>
        <taxon>Polyomaviridae</taxon>
        <taxon>Betapolyomavirus</taxon>
    </lineage>
</organism>
<sequence length="701" mass="81871">MDRTLNRAEAKELMELLDLHMSAWGNMPLLRKKYLEKCKEYHPDKGGDETKMKRLNTLYRKLEEKVHIVHEEARFEAWDSNKNTLSTYMLAYTKLHFFLKVPTYGTREWDMWWEQFNRAWEEEQIRRDREEREKRRKQPNRDSQQSQQDSAYFTQEPGTSSQGTSQGTSQGPTCEEDLHCDEEFFDEPFEEEPPSNSQATPPKKNKNDIPNFPEHLLEFVSQALFSNRTMTCFIIHTTMDKANNLYKKLIVKFKCTFCSKHSYGDTGLVFMITPGKHRVSAINNYCKAFCTVSFLYCKGVNNPYLCYSRLCDEPFKKVEESIPGGLRDNDFQAEDIFGEASEQINWKQIAEYAQVTRQEDVFLLMGHYMQFASEPHDCQLCTEQKVKDHYKYHTAHHRNASLFVECKNQKNICQQAVDTVIAKKRVFQQHKTREELVLIRFKEKLEDLNERLKGEDDFWLYMAGVAWYTCMFEDIDLKVYKILDILTCNVPKRRYVVFKGPINSGKTTLGSAILDLLGGKSLNVNVPADKLNFELGCAIDQFMVLFEDVKGSNKDNPDLPKGQGIYNLDNLRDFLDGCVPVNLEKKHMNKRSQIFPPGIVTMNDYYIPPTLQARFCKTIQFSVKPHLKASLSKTKELLYDRVLQKGITILLVLIWHRPVADFHEAIQEKVVYWKECIEKYVSPTDFGEMCLNIEQGNKILK</sequence>
<evidence type="ECO:0000256" key="21">
    <source>
        <dbReference type="ARBA" id="ARBA00023235"/>
    </source>
</evidence>
<keyword evidence="8" id="KW-0945">Host-virus interaction</keyword>
<reference evidence="37" key="1">
    <citation type="submission" date="2016-08" db="EMBL/GenBank/DDBJ databases">
        <title>Identification of a Novel Naturally Occurring Polyomavirus Infection in Severe Combined Immunodeficient Rats.</title>
        <authorList>
            <person name="Besch-Williford C."/>
            <person name="Pesavento P."/>
            <person name="Hamilton S."/>
            <person name="Bauer B."/>
            <person name="Kapusinszky B."/>
            <person name="Phan T.G."/>
            <person name="Delwart E."/>
            <person name="Livingston R."/>
            <person name="Cushing S."/>
            <person name="Myles M."/>
        </authorList>
    </citation>
    <scope>NUCLEOTIDE SEQUENCE [LARGE SCALE GENOMIC DNA]</scope>
    <source>
        <strain evidence="37">1014-2016-2</strain>
    </source>
</reference>
<keyword evidence="11" id="KW-0479">Metal-binding</keyword>
<dbReference type="InterPro" id="IPR001623">
    <property type="entry name" value="DnaJ_domain"/>
</dbReference>
<dbReference type="GO" id="GO:0039576">
    <property type="term" value="P:symbiont-mediated suppression of host JAK-STAT cascade via inhibition of JAK1 activity"/>
    <property type="evidence" value="ECO:0007669"/>
    <property type="project" value="UniProtKB-KW"/>
</dbReference>
<keyword evidence="4" id="KW-1121">Modulation of host cell cycle by virus</keyword>
<dbReference type="Gene3D" id="3.40.50.300">
    <property type="entry name" value="P-loop containing nucleotide triphosphate hydrolases"/>
    <property type="match status" value="1"/>
</dbReference>
<dbReference type="InterPro" id="IPR003133">
    <property type="entry name" value="T_Ag_DNA-bd"/>
</dbReference>
<dbReference type="SUPFAM" id="SSF52540">
    <property type="entry name" value="P-loop containing nucleoside triphosphate hydrolases"/>
    <property type="match status" value="1"/>
</dbReference>
<evidence type="ECO:0000256" key="12">
    <source>
        <dbReference type="ARBA" id="ARBA00022741"/>
    </source>
</evidence>
<evidence type="ECO:0000256" key="26">
    <source>
        <dbReference type="ARBA" id="ARBA00034617"/>
    </source>
</evidence>
<comment type="subcellular location">
    <subcellularLocation>
        <location evidence="2">Host nucleus</location>
    </subcellularLocation>
</comment>
<evidence type="ECO:0000256" key="13">
    <source>
        <dbReference type="ARBA" id="ARBA00022771"/>
    </source>
</evidence>
<comment type="catalytic activity">
    <reaction evidence="26">
        <text>Couples ATP hydrolysis with the unwinding of duplex DNA by translocating in the 3'-5' direction.</text>
        <dbReference type="EC" id="5.6.2.4"/>
    </reaction>
</comment>
<protein>
    <recommendedName>
        <fullName evidence="3">Large T antigen</fullName>
        <ecNumber evidence="27">5.6.2.4</ecNumber>
    </recommendedName>
    <alternativeName>
        <fullName evidence="28">DNA 3'-5' helicase large T antigen</fullName>
    </alternativeName>
</protein>
<keyword evidence="17" id="KW-0862">Zinc</keyword>
<keyword evidence="14" id="KW-0378">Hydrolase</keyword>
<keyword evidence="16" id="KW-1114">Inhibition of host interferon signaling pathway by virus</keyword>
<dbReference type="InterPro" id="IPR010932">
    <property type="entry name" value="Lg_T_Ag_Polyomavir_C"/>
</dbReference>
<dbReference type="PROSITE" id="PS51341">
    <property type="entry name" value="ZF_LTAG_D1"/>
    <property type="match status" value="1"/>
</dbReference>
<dbReference type="GeneID" id="30436182"/>
<evidence type="ECO:0000313" key="37">
    <source>
        <dbReference type="EMBL" id="APD30544.1"/>
    </source>
</evidence>
<dbReference type="InterPro" id="IPR017910">
    <property type="entry name" value="Znf_lg_T-Ag_D1-typ"/>
</dbReference>
<proteinExistence type="predicted"/>
<dbReference type="InterPro" id="IPR037102">
    <property type="entry name" value="Znf_lg_T-Ag_D1_dom_sf"/>
</dbReference>
<evidence type="ECO:0000256" key="15">
    <source>
        <dbReference type="ARBA" id="ARBA00022806"/>
    </source>
</evidence>
<dbReference type="GO" id="GO:0039645">
    <property type="term" value="P:symbiont-mediated perturbation of host cell cycle G1/S transition checkpoint"/>
    <property type="evidence" value="ECO:0007669"/>
    <property type="project" value="UniProtKB-KW"/>
</dbReference>
<keyword evidence="24" id="KW-1078">G1/S host cell cycle checkpoint dysregulation by virus</keyword>
<keyword evidence="25" id="KW-1096">Inhibition of host JAK1 by virus</keyword>
<dbReference type="GO" id="GO:0005524">
    <property type="term" value="F:ATP binding"/>
    <property type="evidence" value="ECO:0007669"/>
    <property type="project" value="UniProtKB-KW"/>
</dbReference>
<accession>A0A1J0MVR9</accession>
<evidence type="ECO:0000256" key="28">
    <source>
        <dbReference type="ARBA" id="ARBA00045019"/>
    </source>
</evidence>
<evidence type="ECO:0000256" key="20">
    <source>
        <dbReference type="ARBA" id="ARBA00023125"/>
    </source>
</evidence>
<keyword evidence="22" id="KW-0922">Interferon antiviral system evasion</keyword>
<evidence type="ECO:0000256" key="14">
    <source>
        <dbReference type="ARBA" id="ARBA00022801"/>
    </source>
</evidence>
<keyword evidence="6" id="KW-0597">Phosphoprotein</keyword>
<keyword evidence="18" id="KW-0067">ATP-binding</keyword>
<dbReference type="InterPro" id="IPR016392">
    <property type="entry name" value="Lg_T_Ag_polyomavir"/>
</dbReference>
<keyword evidence="15" id="KW-0347">Helicase</keyword>
<dbReference type="KEGG" id="vg:30436182"/>
<evidence type="ECO:0000256" key="18">
    <source>
        <dbReference type="ARBA" id="ARBA00022840"/>
    </source>
</evidence>
<evidence type="ECO:0000256" key="6">
    <source>
        <dbReference type="ARBA" id="ARBA00022553"/>
    </source>
</evidence>
<evidence type="ECO:0000256" key="8">
    <source>
        <dbReference type="ARBA" id="ARBA00022581"/>
    </source>
</evidence>
<keyword evidence="23" id="KW-0899">Viral immunoevasion</keyword>
<dbReference type="Gene3D" id="1.10.287.110">
    <property type="entry name" value="DnaJ domain"/>
    <property type="match status" value="1"/>
</dbReference>
<keyword evidence="10" id="KW-0235">DNA replication</keyword>
<evidence type="ECO:0000256" key="31">
    <source>
        <dbReference type="PROSITE-ProRule" id="PRU00671"/>
    </source>
</evidence>
<keyword evidence="9" id="KW-1090">Inhibition of host innate immune response by virus</keyword>
<feature type="domain" description="T-ag OBD" evidence="35">
    <location>
        <begin position="213"/>
        <end position="328"/>
    </location>
</feature>
<feature type="domain" description="T-ag D1-type" evidence="36">
    <location>
        <begin position="341"/>
        <end position="433"/>
    </location>
</feature>
<dbReference type="Gene3D" id="1.20.1050.70">
    <property type="entry name" value="Large T antigen, SV40, domain 3"/>
    <property type="match status" value="1"/>
</dbReference>
<feature type="compositionally biased region" description="Low complexity" evidence="32">
    <location>
        <begin position="154"/>
        <end position="173"/>
    </location>
</feature>
<evidence type="ECO:0000259" key="34">
    <source>
        <dbReference type="PROSITE" id="PS51206"/>
    </source>
</evidence>
<feature type="compositionally biased region" description="Acidic residues" evidence="32">
    <location>
        <begin position="174"/>
        <end position="193"/>
    </location>
</feature>
<evidence type="ECO:0000259" key="33">
    <source>
        <dbReference type="PROSITE" id="PS50076"/>
    </source>
</evidence>
<feature type="region of interest" description="Disordered" evidence="32">
    <location>
        <begin position="131"/>
        <end position="210"/>
    </location>
</feature>
<evidence type="ECO:0000256" key="27">
    <source>
        <dbReference type="ARBA" id="ARBA00034808"/>
    </source>
</evidence>
<keyword evidence="12" id="KW-0547">Nucleotide-binding</keyword>
<dbReference type="SUPFAM" id="SSF46565">
    <property type="entry name" value="Chaperone J-domain"/>
    <property type="match status" value="1"/>
</dbReference>
<dbReference type="SMART" id="SM00271">
    <property type="entry name" value="DnaJ"/>
    <property type="match status" value="1"/>
</dbReference>
<dbReference type="GO" id="GO:0043138">
    <property type="term" value="F:3'-5' DNA helicase activity"/>
    <property type="evidence" value="ECO:0007669"/>
    <property type="project" value="UniProtKB-EC"/>
</dbReference>
<dbReference type="GO" id="GO:0052170">
    <property type="term" value="P:symbiont-mediated suppression of host innate immune response"/>
    <property type="evidence" value="ECO:0007669"/>
    <property type="project" value="UniProtKB-KW"/>
</dbReference>
<evidence type="ECO:0000256" key="24">
    <source>
        <dbReference type="ARBA" id="ARBA00023309"/>
    </source>
</evidence>